<dbReference type="STRING" id="1235802.C823_02760"/>
<feature type="transmembrane region" description="Helical" evidence="1">
    <location>
        <begin position="320"/>
        <end position="340"/>
    </location>
</feature>
<name>N2AMP4_9FIRM</name>
<dbReference type="HOGENOM" id="CLU_813156_0_0_9"/>
<protein>
    <submittedName>
        <fullName evidence="2">Uncharacterized protein</fullName>
    </submittedName>
</protein>
<comment type="caution">
    <text evidence="2">The sequence shown here is derived from an EMBL/GenBank/DDBJ whole genome shotgun (WGS) entry which is preliminary data.</text>
</comment>
<dbReference type="OrthoDB" id="9784157at2"/>
<feature type="transmembrane region" description="Helical" evidence="1">
    <location>
        <begin position="287"/>
        <end position="308"/>
    </location>
</feature>
<evidence type="ECO:0000256" key="1">
    <source>
        <dbReference type="SAM" id="Phobius"/>
    </source>
</evidence>
<keyword evidence="1" id="KW-0472">Membrane</keyword>
<dbReference type="PATRIC" id="fig|1235802.3.peg.2915"/>
<feature type="transmembrane region" description="Helical" evidence="1">
    <location>
        <begin position="205"/>
        <end position="229"/>
    </location>
</feature>
<accession>N2AMP4</accession>
<evidence type="ECO:0000313" key="3">
    <source>
        <dbReference type="Proteomes" id="UP000012589"/>
    </source>
</evidence>
<evidence type="ECO:0000313" key="2">
    <source>
        <dbReference type="EMBL" id="EMZ25744.1"/>
    </source>
</evidence>
<dbReference type="eggNOG" id="COG5617">
    <property type="taxonomic scope" value="Bacteria"/>
</dbReference>
<feature type="transmembrane region" description="Helical" evidence="1">
    <location>
        <begin position="148"/>
        <end position="169"/>
    </location>
</feature>
<keyword evidence="1" id="KW-1133">Transmembrane helix</keyword>
<keyword evidence="3" id="KW-1185">Reference proteome</keyword>
<feature type="transmembrane region" description="Helical" evidence="1">
    <location>
        <begin position="235"/>
        <end position="254"/>
    </location>
</feature>
<dbReference type="Proteomes" id="UP000012589">
    <property type="component" value="Unassembled WGS sequence"/>
</dbReference>
<sequence length="341" mass="38869">MQEQPPEGFEILNCSKVLKSGAYEISILYDSLSSQETVSIDQSSGSLRCHTQYGAALRALDLRLVDGLYEAESRFWLRPGCKKTEIRFSVWYNGSGRLAVTAIRVEEKRAYRVALCAALALFMAFCDFLYLVFVRPQSGFRDLKKKGIIAVILGITLAASITYVTDFLYHGHDLWFHISRMIALADGLREMQIPHRMQFGMLNGYGYASPLFYGELFLLLPAILYNFYVPIQTCYQVFVTVVNFCTCMVSFWCFTKMTQDWKKGLFGAGLYTLSAYRMTNVMVRAAVGEYTAMIFLPLLVYGFWNLYTKRPDEKIGLKDYLPIVLSATGLVNAHVLIRFYI</sequence>
<dbReference type="AlphaFoldDB" id="N2AMP4"/>
<dbReference type="EMBL" id="AQFT01000087">
    <property type="protein sequence ID" value="EMZ25744.1"/>
    <property type="molecule type" value="Genomic_DNA"/>
</dbReference>
<keyword evidence="1" id="KW-0812">Transmembrane</keyword>
<proteinExistence type="predicted"/>
<organism evidence="2 3">
    <name type="scientific">Eubacterium plexicaudatum ASF492</name>
    <dbReference type="NCBI Taxonomy" id="1235802"/>
    <lineage>
        <taxon>Bacteria</taxon>
        <taxon>Bacillati</taxon>
        <taxon>Bacillota</taxon>
        <taxon>Clostridia</taxon>
        <taxon>Eubacteriales</taxon>
        <taxon>Eubacteriaceae</taxon>
        <taxon>Eubacterium</taxon>
    </lineage>
</organism>
<feature type="transmembrane region" description="Helical" evidence="1">
    <location>
        <begin position="113"/>
        <end position="133"/>
    </location>
</feature>
<gene>
    <name evidence="2" type="ORF">C823_02760</name>
</gene>
<reference evidence="2 3" key="1">
    <citation type="journal article" date="2014" name="Genome Announc.">
        <title>Draft genome sequences of the altered schaedler flora, a defined bacterial community from gnotobiotic mice.</title>
        <authorList>
            <person name="Wannemuehler M.J."/>
            <person name="Overstreet A.M."/>
            <person name="Ward D.V."/>
            <person name="Phillips G.J."/>
        </authorList>
    </citation>
    <scope>NUCLEOTIDE SEQUENCE [LARGE SCALE GENOMIC DNA]</scope>
    <source>
        <strain evidence="2 3">ASF492</strain>
    </source>
</reference>